<dbReference type="GO" id="GO:0005829">
    <property type="term" value="C:cytosol"/>
    <property type="evidence" value="ECO:0007669"/>
    <property type="project" value="TreeGrafter"/>
</dbReference>
<dbReference type="Gene3D" id="3.40.50.1000">
    <property type="entry name" value="HAD superfamily/HAD-like"/>
    <property type="match status" value="1"/>
</dbReference>
<accession>A0A239H677</accession>
<dbReference type="GO" id="GO:0016791">
    <property type="term" value="F:phosphatase activity"/>
    <property type="evidence" value="ECO:0007669"/>
    <property type="project" value="TreeGrafter"/>
</dbReference>
<dbReference type="Proteomes" id="UP000198304">
    <property type="component" value="Unassembled WGS sequence"/>
</dbReference>
<dbReference type="PANTHER" id="PTHR10000:SF8">
    <property type="entry name" value="HAD SUPERFAMILY HYDROLASE-LIKE, TYPE 3"/>
    <property type="match status" value="1"/>
</dbReference>
<sequence>MKYKLIVVDMDGTLLNNHHDVSQENKAAIKEAINKGIKVAIATGRIYTSARYFAKLVGTTTPIIACNGALIKNHHNDEIIYCNTMNKEDVIAIIETCKKHDIYFQFYDQENFYTEEIKHSSLKYHEWNLKQKEEDQIHIVHLENAAEYLKTNDIQVLKFVVMDENLHKLEQVRKEIAQLDTIEIVKSWFNNIEIMNKDVSKGEAIEALGKILEIEKSQIIAFGDNYNDLSMKNYAETFVAMGNGEDYVLQKADYITDTNDEDGVAKGIRRIVFEEADA</sequence>
<reference evidence="1 2" key="1">
    <citation type="submission" date="2017-06" db="EMBL/GenBank/DDBJ databases">
        <authorList>
            <person name="Kim H.J."/>
            <person name="Triplett B.A."/>
        </authorList>
    </citation>
    <scope>NUCLEOTIDE SEQUENCE [LARGE SCALE GENOMIC DNA]</scope>
    <source>
        <strain evidence="1 2">SCA</strain>
    </source>
</reference>
<dbReference type="PROSITE" id="PS01228">
    <property type="entry name" value="COF_1"/>
    <property type="match status" value="1"/>
</dbReference>
<protein>
    <recommendedName>
        <fullName evidence="3">Cof subfamily of IIB subfamily of haloacid dehalogenase superfamily/HAD-superfamily hydrolase, subfamily IIB</fullName>
    </recommendedName>
</protein>
<dbReference type="SFLD" id="SFLDG01140">
    <property type="entry name" value="C2.B:_Phosphomannomutase_and_P"/>
    <property type="match status" value="1"/>
</dbReference>
<dbReference type="Gene3D" id="3.30.1240.10">
    <property type="match status" value="1"/>
</dbReference>
<gene>
    <name evidence="1" type="ORF">SAMN05446037_102040</name>
</gene>
<dbReference type="InterPro" id="IPR036412">
    <property type="entry name" value="HAD-like_sf"/>
</dbReference>
<dbReference type="InterPro" id="IPR006379">
    <property type="entry name" value="HAD-SF_hydro_IIB"/>
</dbReference>
<dbReference type="NCBIfam" id="TIGR00099">
    <property type="entry name" value="Cof-subfamily"/>
    <property type="match status" value="1"/>
</dbReference>
<name>A0A239H677_9FIRM</name>
<dbReference type="InterPro" id="IPR023214">
    <property type="entry name" value="HAD_sf"/>
</dbReference>
<dbReference type="AlphaFoldDB" id="A0A239H677"/>
<dbReference type="RefSeq" id="WP_089284089.1">
    <property type="nucleotide sequence ID" value="NZ_FZOJ01000020.1"/>
</dbReference>
<dbReference type="EMBL" id="FZOJ01000020">
    <property type="protein sequence ID" value="SNS76870.1"/>
    <property type="molecule type" value="Genomic_DNA"/>
</dbReference>
<evidence type="ECO:0008006" key="3">
    <source>
        <dbReference type="Google" id="ProtNLM"/>
    </source>
</evidence>
<dbReference type="OrthoDB" id="9781413at2"/>
<evidence type="ECO:0000313" key="2">
    <source>
        <dbReference type="Proteomes" id="UP000198304"/>
    </source>
</evidence>
<dbReference type="PANTHER" id="PTHR10000">
    <property type="entry name" value="PHOSPHOSERINE PHOSPHATASE"/>
    <property type="match status" value="1"/>
</dbReference>
<dbReference type="Pfam" id="PF08282">
    <property type="entry name" value="Hydrolase_3"/>
    <property type="match status" value="1"/>
</dbReference>
<dbReference type="SFLD" id="SFLDS00003">
    <property type="entry name" value="Haloacid_Dehalogenase"/>
    <property type="match status" value="1"/>
</dbReference>
<evidence type="ECO:0000313" key="1">
    <source>
        <dbReference type="EMBL" id="SNS76870.1"/>
    </source>
</evidence>
<proteinExistence type="predicted"/>
<dbReference type="CDD" id="cd07516">
    <property type="entry name" value="HAD_Pase"/>
    <property type="match status" value="1"/>
</dbReference>
<dbReference type="NCBIfam" id="TIGR01484">
    <property type="entry name" value="HAD-SF-IIB"/>
    <property type="match status" value="1"/>
</dbReference>
<dbReference type="GO" id="GO:0000287">
    <property type="term" value="F:magnesium ion binding"/>
    <property type="evidence" value="ECO:0007669"/>
    <property type="project" value="TreeGrafter"/>
</dbReference>
<dbReference type="SUPFAM" id="SSF56784">
    <property type="entry name" value="HAD-like"/>
    <property type="match status" value="1"/>
</dbReference>
<keyword evidence="2" id="KW-1185">Reference proteome</keyword>
<organism evidence="1 2">
    <name type="scientific">Anaerovirgula multivorans</name>
    <dbReference type="NCBI Taxonomy" id="312168"/>
    <lineage>
        <taxon>Bacteria</taxon>
        <taxon>Bacillati</taxon>
        <taxon>Bacillota</taxon>
        <taxon>Clostridia</taxon>
        <taxon>Peptostreptococcales</taxon>
        <taxon>Natronincolaceae</taxon>
        <taxon>Anaerovirgula</taxon>
    </lineage>
</organism>
<dbReference type="SFLD" id="SFLDG01144">
    <property type="entry name" value="C2.B.4:_PGP_Like"/>
    <property type="match status" value="1"/>
</dbReference>
<dbReference type="InterPro" id="IPR000150">
    <property type="entry name" value="Cof"/>
</dbReference>